<dbReference type="PROSITE" id="PS51459">
    <property type="entry name" value="FIDO"/>
    <property type="match status" value="1"/>
</dbReference>
<dbReference type="PANTHER" id="PTHR13504:SF33">
    <property type="entry name" value="FIC FAMILY PROTEIN"/>
    <property type="match status" value="1"/>
</dbReference>
<dbReference type="RefSeq" id="WP_259083336.1">
    <property type="nucleotide sequence ID" value="NZ_JANTYZ010000002.1"/>
</dbReference>
<sequence length="331" mass="38115">MRSVGTLHEYRGREQLYAQQARQALDTLKEVAVIRSAESSNRIEGVEAAPGRIKKLMEESTAPETRSEQAIAGYRDVLNTIHTRHEDIEFSPGVVRQFHRDLFKYTSSRGGDWKSTGNDIIEEHPDGTEVVRFETASPHRTPEYMKTLHERFDRAWKEGEVDPLLLIAAYVLDFLCIHPFQDGNGRMARLLTLLLLYKADYGVGQYISLEKLVEDSRESYYDALYQSSQGWHEAKHDLHPWTDYFLGTLLAAYEEFEDRVGELRTQRGAKTQRILDAVEELHDGFKTRDVEELCPSVSRSLIRKVFDELKEQGKLRAEGRGPAAVWRKLEK</sequence>
<dbReference type="AlphaFoldDB" id="A0A9X2R6Z3"/>
<dbReference type="GO" id="GO:0005524">
    <property type="term" value="F:ATP binding"/>
    <property type="evidence" value="ECO:0007669"/>
    <property type="project" value="UniProtKB-KW"/>
</dbReference>
<dbReference type="Gene3D" id="1.10.10.10">
    <property type="entry name" value="Winged helix-like DNA-binding domain superfamily/Winged helix DNA-binding domain"/>
    <property type="match status" value="1"/>
</dbReference>
<dbReference type="PANTHER" id="PTHR13504">
    <property type="entry name" value="FIDO DOMAIN-CONTAINING PROTEIN DDB_G0283145"/>
    <property type="match status" value="1"/>
</dbReference>
<evidence type="ECO:0000313" key="4">
    <source>
        <dbReference type="EMBL" id="MCS3864664.1"/>
    </source>
</evidence>
<gene>
    <name evidence="4" type="ORF">GGP82_001210</name>
</gene>
<feature type="active site" evidence="1">
    <location>
        <position position="178"/>
    </location>
</feature>
<dbReference type="Pfam" id="PF02661">
    <property type="entry name" value="Fic"/>
    <property type="match status" value="1"/>
</dbReference>
<evidence type="ECO:0000259" key="3">
    <source>
        <dbReference type="PROSITE" id="PS51459"/>
    </source>
</evidence>
<reference evidence="4" key="1">
    <citation type="submission" date="2022-08" db="EMBL/GenBank/DDBJ databases">
        <title>Genomic Encyclopedia of Type Strains, Phase V (KMG-V): Genome sequencing to study the core and pangenomes of soil and plant-associated prokaryotes.</title>
        <authorList>
            <person name="Whitman W."/>
        </authorList>
    </citation>
    <scope>NUCLEOTIDE SEQUENCE</scope>
    <source>
        <strain evidence="4">SP2016B</strain>
    </source>
</reference>
<accession>A0A9X2R6Z3</accession>
<dbReference type="Gene3D" id="1.10.3290.10">
    <property type="entry name" value="Fido-like domain"/>
    <property type="match status" value="1"/>
</dbReference>
<name>A0A9X2R6Z3_9BACT</name>
<dbReference type="InterPro" id="IPR036597">
    <property type="entry name" value="Fido-like_dom_sf"/>
</dbReference>
<feature type="binding site" evidence="2">
    <location>
        <begin position="220"/>
        <end position="221"/>
    </location>
    <ligand>
        <name>ATP</name>
        <dbReference type="ChEBI" id="CHEBI:30616"/>
    </ligand>
</feature>
<keyword evidence="2" id="KW-0547">Nucleotide-binding</keyword>
<organism evidence="4 5">
    <name type="scientific">Salinibacter ruber</name>
    <dbReference type="NCBI Taxonomy" id="146919"/>
    <lineage>
        <taxon>Bacteria</taxon>
        <taxon>Pseudomonadati</taxon>
        <taxon>Rhodothermota</taxon>
        <taxon>Rhodothermia</taxon>
        <taxon>Rhodothermales</taxon>
        <taxon>Salinibacteraceae</taxon>
        <taxon>Salinibacter</taxon>
    </lineage>
</organism>
<evidence type="ECO:0000256" key="2">
    <source>
        <dbReference type="PIRSR" id="PIRSR640198-2"/>
    </source>
</evidence>
<protein>
    <submittedName>
        <fullName evidence="4">Fic family protein</fullName>
    </submittedName>
</protein>
<dbReference type="Proteomes" id="UP001155034">
    <property type="component" value="Unassembled WGS sequence"/>
</dbReference>
<proteinExistence type="predicted"/>
<evidence type="ECO:0000313" key="5">
    <source>
        <dbReference type="Proteomes" id="UP001155034"/>
    </source>
</evidence>
<feature type="binding site" evidence="2">
    <location>
        <begin position="182"/>
        <end position="189"/>
    </location>
    <ligand>
        <name>ATP</name>
        <dbReference type="ChEBI" id="CHEBI:30616"/>
    </ligand>
</feature>
<evidence type="ECO:0000256" key="1">
    <source>
        <dbReference type="PIRSR" id="PIRSR640198-1"/>
    </source>
</evidence>
<dbReference type="SUPFAM" id="SSF140931">
    <property type="entry name" value="Fic-like"/>
    <property type="match status" value="1"/>
</dbReference>
<dbReference type="InterPro" id="IPR036388">
    <property type="entry name" value="WH-like_DNA-bd_sf"/>
</dbReference>
<dbReference type="InterPro" id="IPR040198">
    <property type="entry name" value="Fido_containing"/>
</dbReference>
<dbReference type="EMBL" id="JANTYZ010000002">
    <property type="protein sequence ID" value="MCS3864664.1"/>
    <property type="molecule type" value="Genomic_DNA"/>
</dbReference>
<feature type="domain" description="Fido" evidence="3">
    <location>
        <begin position="90"/>
        <end position="247"/>
    </location>
</feature>
<keyword evidence="2" id="KW-0067">ATP-binding</keyword>
<comment type="caution">
    <text evidence="4">The sequence shown here is derived from an EMBL/GenBank/DDBJ whole genome shotgun (WGS) entry which is preliminary data.</text>
</comment>
<dbReference type="InterPro" id="IPR003812">
    <property type="entry name" value="Fido"/>
</dbReference>